<dbReference type="Gene3D" id="2.60.120.430">
    <property type="entry name" value="Galactose-binding lectin"/>
    <property type="match status" value="1"/>
</dbReference>
<protein>
    <submittedName>
        <fullName evidence="1">Beta-agarase</fullName>
    </submittedName>
</protein>
<dbReference type="RefSeq" id="WP_138951205.1">
    <property type="nucleotide sequence ID" value="NZ_CP040749.1"/>
</dbReference>
<dbReference type="SUPFAM" id="SSF51445">
    <property type="entry name" value="(Trans)glycosidases"/>
    <property type="match status" value="1"/>
</dbReference>
<name>A0A5B7TY49_9FLAO</name>
<dbReference type="Gene3D" id="3.20.20.80">
    <property type="entry name" value="Glycosidases"/>
    <property type="match status" value="1"/>
</dbReference>
<gene>
    <name evidence="1" type="ORF">FF125_18300</name>
</gene>
<dbReference type="KEGG" id="fbe:FF125_18300"/>
<dbReference type="InterPro" id="IPR017853">
    <property type="entry name" value="GH"/>
</dbReference>
<proteinExistence type="predicted"/>
<reference evidence="1 2" key="1">
    <citation type="submission" date="2019-05" db="EMBL/GenBank/DDBJ databases">
        <title>Algicella ahnfeltiae gen. nov., sp. nov., a novel marine bacterium of the family Flavobacteriaceae isolated from a red alga.</title>
        <authorList>
            <person name="Nedashkovskaya O.I."/>
            <person name="Kukhlevskiy A.D."/>
            <person name="Kim S.-G."/>
            <person name="Zhukova N.V."/>
            <person name="Mikhailov V.V."/>
        </authorList>
    </citation>
    <scope>NUCLEOTIDE SEQUENCE [LARGE SCALE GENOMIC DNA]</scope>
    <source>
        <strain evidence="1 2">10Alg115</strain>
    </source>
</reference>
<dbReference type="EMBL" id="CP040749">
    <property type="protein sequence ID" value="QCX40303.1"/>
    <property type="molecule type" value="Genomic_DNA"/>
</dbReference>
<sequence>MKTLKLVSIIGLVLVFSFVSCNKKQPNNSTIDTLVLFDFENNFDESLVKPQDATFKLIKEEKNSFIQVDNGYTLRETGVKLVSSIENPWNLTGYYQVKADVSNTGDEIIQVELFVGNDPDGLKRWYCSDYIDLKPGESGTITVDLAWTPWVFKPQLDIVGMRGIPGALKTDISAIQEMVFCSRYGTQPNQFTIDNIRAVGKLEERKPDNFFPFVDEFGQYMHKDWEGKIHSETELKDAAKKELEELSKNSEPKDLGTFGGWTKGPKLKATGFFRTEKVDDKWWIVDPEGYIFWTAGLNCVASDAVFTGTDFREHYFEKLPNSESDFGQFYSIGTHTSHGFYKGKSPFKTYNFYQSNLFRKYGVNWLEKFQEMAHLRIKDWGMNTIGFVSDFGATRQQKTPYVGSIWIRNTPKIEGSEGFWGKFHDVFDPNFRIAVKNSVLDQKEGANDPWCIGYFVDNELSWGLLGSLSIGTLKSNASQPAKIEFIKDLKAKYSSIENLNNVWKTKHTSWGELLNATLAPNQENAKEDLVDFYQKIAETYFRIINEELKKVAPNQNYLGCRFAWANNDIVLTAASKYLDIMSFNKYEYSIEHFSLPKGVDKPVIIGEFHFGALDKGSFHVGIKKAKDQAERGQMYQNYIQGALRHPNIVGAHWFQYLDEPNTGRFDGENYNVGFIDVCDNPYPELIKKVKETTYSMYDYRTNN</sequence>
<accession>A0A5B7TY49</accession>
<dbReference type="AlphaFoldDB" id="A0A5B7TY49"/>
<keyword evidence="2" id="KW-1185">Reference proteome</keyword>
<organism evidence="1 2">
    <name type="scientific">Aureibaculum algae</name>
    <dbReference type="NCBI Taxonomy" id="2584122"/>
    <lineage>
        <taxon>Bacteria</taxon>
        <taxon>Pseudomonadati</taxon>
        <taxon>Bacteroidota</taxon>
        <taxon>Flavobacteriia</taxon>
        <taxon>Flavobacteriales</taxon>
        <taxon>Flavobacteriaceae</taxon>
        <taxon>Aureibaculum</taxon>
    </lineage>
</organism>
<dbReference type="Proteomes" id="UP000306229">
    <property type="component" value="Chromosome"/>
</dbReference>
<dbReference type="OrthoDB" id="9760450at2"/>
<dbReference type="PROSITE" id="PS51257">
    <property type="entry name" value="PROKAR_LIPOPROTEIN"/>
    <property type="match status" value="1"/>
</dbReference>
<evidence type="ECO:0000313" key="2">
    <source>
        <dbReference type="Proteomes" id="UP000306229"/>
    </source>
</evidence>
<evidence type="ECO:0000313" key="1">
    <source>
        <dbReference type="EMBL" id="QCX40303.1"/>
    </source>
</evidence>